<keyword evidence="4" id="KW-1185">Reference proteome</keyword>
<proteinExistence type="predicted"/>
<sequence>MKTLSKNNAELRIILPLILGLLGSIIAFVILAAFGILKLLLSLGLLILGIFWTYHRYIHSYNIFYDEEQLILKNKKEQRNIALTNIKRVKLTLSDMRLMGFQFYEYKIDFTNETGSSETINFFISNSNSLLWEFQDLIKLKSPNTKIENYARSWEK</sequence>
<feature type="transmembrane region" description="Helical" evidence="1">
    <location>
        <begin position="36"/>
        <end position="54"/>
    </location>
</feature>
<reference evidence="2 5" key="1">
    <citation type="journal article" date="2015" name="Int. J. Syst. Evol. Microbiol.">
        <title>Algibacter amylolyticus sp. nov., isolated from intertidal sediment.</title>
        <authorList>
            <person name="Zhang D.C."/>
            <person name="Wu J."/>
            <person name="Neuner K."/>
            <person name="Yao J."/>
            <person name="Margesin R."/>
        </authorList>
    </citation>
    <scope>NUCLEOTIDE SEQUENCE [LARGE SCALE GENOMIC DNA]</scope>
    <source>
        <strain evidence="2 5">RU-4-M-4</strain>
    </source>
</reference>
<keyword evidence="1" id="KW-0472">Membrane</keyword>
<keyword evidence="1" id="KW-0812">Transmembrane</keyword>
<dbReference type="RefSeq" id="WP_144118280.1">
    <property type="nucleotide sequence ID" value="NZ_JACHGE010000018.1"/>
</dbReference>
<dbReference type="EMBL" id="VWRS01000019">
    <property type="protein sequence ID" value="KAA5820401.1"/>
    <property type="molecule type" value="Genomic_DNA"/>
</dbReference>
<comment type="caution">
    <text evidence="2">The sequence shown here is derived from an EMBL/GenBank/DDBJ whole genome shotgun (WGS) entry which is preliminary data.</text>
</comment>
<dbReference type="Proteomes" id="UP000322315">
    <property type="component" value="Unassembled WGS sequence"/>
</dbReference>
<evidence type="ECO:0000313" key="5">
    <source>
        <dbReference type="Proteomes" id="UP000322315"/>
    </source>
</evidence>
<evidence type="ECO:0000313" key="3">
    <source>
        <dbReference type="EMBL" id="TSJ70450.1"/>
    </source>
</evidence>
<dbReference type="Proteomes" id="UP000315145">
    <property type="component" value="Unassembled WGS sequence"/>
</dbReference>
<dbReference type="AlphaFoldDB" id="A0A5M7AZQ9"/>
<dbReference type="OrthoDB" id="1144820at2"/>
<reference evidence="3 4" key="2">
    <citation type="submission" date="2019-07" db="EMBL/GenBank/DDBJ databases">
        <title>Algibacter marinivivus sp. nov., isolated from the surface of a marine red alga.</title>
        <authorList>
            <person name="Zhong X."/>
            <person name="Xu W."/>
            <person name="Zhang Y."/>
            <person name="Zhang Q."/>
            <person name="Du Z."/>
        </authorList>
    </citation>
    <scope>NUCLEOTIDE SEQUENCE [LARGE SCALE GENOMIC DNA]</scope>
    <source>
        <strain evidence="3 4">RU-4-M-4</strain>
    </source>
</reference>
<keyword evidence="1" id="KW-1133">Transmembrane helix</keyword>
<accession>A0A5M7AZQ9</accession>
<evidence type="ECO:0000313" key="2">
    <source>
        <dbReference type="EMBL" id="KAA5820401.1"/>
    </source>
</evidence>
<name>A0A5M7AZQ9_9FLAO</name>
<feature type="transmembrane region" description="Helical" evidence="1">
    <location>
        <begin position="12"/>
        <end position="30"/>
    </location>
</feature>
<gene>
    <name evidence="2" type="ORF">F2B50_17795</name>
    <name evidence="3" type="ORF">FPF71_17795</name>
</gene>
<protein>
    <submittedName>
        <fullName evidence="2">Uncharacterized protein</fullName>
    </submittedName>
</protein>
<dbReference type="EMBL" id="VMBF01000019">
    <property type="protein sequence ID" value="TSJ70450.1"/>
    <property type="molecule type" value="Genomic_DNA"/>
</dbReference>
<evidence type="ECO:0000313" key="4">
    <source>
        <dbReference type="Proteomes" id="UP000315145"/>
    </source>
</evidence>
<reference evidence="2" key="3">
    <citation type="submission" date="2019-09" db="EMBL/GenBank/DDBJ databases">
        <authorList>
            <person name="Zhang D.-C."/>
        </authorList>
    </citation>
    <scope>NUCLEOTIDE SEQUENCE</scope>
    <source>
        <strain evidence="2">RU-4-M-4</strain>
    </source>
</reference>
<organism evidence="2 5">
    <name type="scientific">Algibacter amylolyticus</name>
    <dbReference type="NCBI Taxonomy" id="1608400"/>
    <lineage>
        <taxon>Bacteria</taxon>
        <taxon>Pseudomonadati</taxon>
        <taxon>Bacteroidota</taxon>
        <taxon>Flavobacteriia</taxon>
        <taxon>Flavobacteriales</taxon>
        <taxon>Flavobacteriaceae</taxon>
        <taxon>Algibacter</taxon>
    </lineage>
</organism>
<evidence type="ECO:0000256" key="1">
    <source>
        <dbReference type="SAM" id="Phobius"/>
    </source>
</evidence>